<reference evidence="6" key="1">
    <citation type="submission" date="2021-10" db="EMBL/GenBank/DDBJ databases">
        <title>Novel species in genus Arthrobacter.</title>
        <authorList>
            <person name="Liu Y."/>
        </authorList>
    </citation>
    <scope>NUCLEOTIDE SEQUENCE</scope>
    <source>
        <strain evidence="6">Zg-Y462</strain>
        <strain evidence="8">zg-Y462</strain>
    </source>
</reference>
<dbReference type="RefSeq" id="WP_227928159.1">
    <property type="nucleotide sequence ID" value="NZ_CP094984.1"/>
</dbReference>
<protein>
    <submittedName>
        <fullName evidence="6">LacI family DNA-binding transcriptional regulator</fullName>
    </submittedName>
</protein>
<dbReference type="Pfam" id="PF13377">
    <property type="entry name" value="Peripla_BP_3"/>
    <property type="match status" value="1"/>
</dbReference>
<dbReference type="InterPro" id="IPR010982">
    <property type="entry name" value="Lambda_DNA-bd_dom_sf"/>
</dbReference>
<dbReference type="InterPro" id="IPR046335">
    <property type="entry name" value="LacI/GalR-like_sensor"/>
</dbReference>
<keyword evidence="2 6" id="KW-0238">DNA-binding</keyword>
<dbReference type="PROSITE" id="PS50932">
    <property type="entry name" value="HTH_LACI_2"/>
    <property type="match status" value="1"/>
</dbReference>
<dbReference type="SUPFAM" id="SSF47413">
    <property type="entry name" value="lambda repressor-like DNA-binding domains"/>
    <property type="match status" value="1"/>
</dbReference>
<dbReference type="GO" id="GO:0000976">
    <property type="term" value="F:transcription cis-regulatory region binding"/>
    <property type="evidence" value="ECO:0007669"/>
    <property type="project" value="TreeGrafter"/>
</dbReference>
<proteinExistence type="predicted"/>
<keyword evidence="1" id="KW-0805">Transcription regulation</keyword>
<feature type="domain" description="HTH lacI-type" evidence="5">
    <location>
        <begin position="16"/>
        <end position="70"/>
    </location>
</feature>
<dbReference type="Gene3D" id="1.10.260.40">
    <property type="entry name" value="lambda repressor-like DNA-binding domains"/>
    <property type="match status" value="1"/>
</dbReference>
<evidence type="ECO:0000313" key="6">
    <source>
        <dbReference type="EMBL" id="MCC3272075.1"/>
    </source>
</evidence>
<name>A0A9X1M727_9MICC</name>
<dbReference type="InterPro" id="IPR028082">
    <property type="entry name" value="Peripla_BP_I"/>
</dbReference>
<organism evidence="6 9">
    <name type="scientific">Arthrobacter zhangbolii</name>
    <dbReference type="NCBI Taxonomy" id="2886936"/>
    <lineage>
        <taxon>Bacteria</taxon>
        <taxon>Bacillati</taxon>
        <taxon>Actinomycetota</taxon>
        <taxon>Actinomycetes</taxon>
        <taxon>Micrococcales</taxon>
        <taxon>Micrococcaceae</taxon>
        <taxon>Arthrobacter</taxon>
    </lineage>
</organism>
<dbReference type="EMBL" id="CP094984">
    <property type="protein sequence ID" value="UON92050.1"/>
    <property type="molecule type" value="Genomic_DNA"/>
</dbReference>
<dbReference type="Proteomes" id="UP001155145">
    <property type="component" value="Unassembled WGS sequence"/>
</dbReference>
<dbReference type="PROSITE" id="PS00356">
    <property type="entry name" value="HTH_LACI_1"/>
    <property type="match status" value="1"/>
</dbReference>
<evidence type="ECO:0000313" key="9">
    <source>
        <dbReference type="Proteomes" id="UP001155145"/>
    </source>
</evidence>
<dbReference type="SUPFAM" id="SSF53822">
    <property type="entry name" value="Periplasmic binding protein-like I"/>
    <property type="match status" value="1"/>
</dbReference>
<feature type="region of interest" description="Disordered" evidence="4">
    <location>
        <begin position="325"/>
        <end position="346"/>
    </location>
</feature>
<evidence type="ECO:0000313" key="8">
    <source>
        <dbReference type="Proteomes" id="UP000829758"/>
    </source>
</evidence>
<sequence length="346" mass="37271">MTNEGRTDSLSPRRASNIRDVAAAAGVSYQTVSRVINGHPSLRDSTRQRVLEAMEQLQFRPNRAARALVTRESRIIGALVASGAEYGPTATLQAVQNAANEAGYVVDAVHIDNADRSSIEKALDRLMSHAVEGLVLLAPQSRTLEVIEQLSIRIPFVTVHSLHSEDHRMSVDQLAGARLATRALLELGHRKVVHVPGPEGWVETEARRQGYLEEMTAWGLAPAVVSAGEWTAESGYRVGAELRNGLQFSAVFSGNDHIALGLVHAFAEAGLRVPEDVSVVGFDDVPEAAHFLPPLTTVRQDFPELGRRCVAVLLGELQGRDPVKTGDVAPKLVRRGSTAAPPASFA</sequence>
<dbReference type="PRINTS" id="PR00036">
    <property type="entry name" value="HTHLACI"/>
</dbReference>
<dbReference type="InterPro" id="IPR000843">
    <property type="entry name" value="HTH_LacI"/>
</dbReference>
<dbReference type="AlphaFoldDB" id="A0A9X1M727"/>
<dbReference type="CDD" id="cd01574">
    <property type="entry name" value="PBP1_LacI"/>
    <property type="match status" value="1"/>
</dbReference>
<dbReference type="PANTHER" id="PTHR30146">
    <property type="entry name" value="LACI-RELATED TRANSCRIPTIONAL REPRESSOR"/>
    <property type="match status" value="1"/>
</dbReference>
<dbReference type="Pfam" id="PF00356">
    <property type="entry name" value="LacI"/>
    <property type="match status" value="1"/>
</dbReference>
<evidence type="ECO:0000256" key="3">
    <source>
        <dbReference type="ARBA" id="ARBA00023163"/>
    </source>
</evidence>
<dbReference type="CDD" id="cd01392">
    <property type="entry name" value="HTH_LacI"/>
    <property type="match status" value="1"/>
</dbReference>
<evidence type="ECO:0000313" key="7">
    <source>
        <dbReference type="EMBL" id="UON92050.1"/>
    </source>
</evidence>
<dbReference type="PANTHER" id="PTHR30146:SF109">
    <property type="entry name" value="HTH-TYPE TRANSCRIPTIONAL REGULATOR GALS"/>
    <property type="match status" value="1"/>
</dbReference>
<keyword evidence="3" id="KW-0804">Transcription</keyword>
<dbReference type="EMBL" id="JAJFZT010000002">
    <property type="protein sequence ID" value="MCC3272075.1"/>
    <property type="molecule type" value="Genomic_DNA"/>
</dbReference>
<gene>
    <name evidence="6" type="ORF">LJ755_04945</name>
    <name evidence="7" type="ORF">MUK71_15970</name>
</gene>
<evidence type="ECO:0000256" key="1">
    <source>
        <dbReference type="ARBA" id="ARBA00023015"/>
    </source>
</evidence>
<dbReference type="Proteomes" id="UP000829758">
    <property type="component" value="Chromosome"/>
</dbReference>
<dbReference type="Gene3D" id="3.40.50.2300">
    <property type="match status" value="2"/>
</dbReference>
<dbReference type="GO" id="GO:0003700">
    <property type="term" value="F:DNA-binding transcription factor activity"/>
    <property type="evidence" value="ECO:0007669"/>
    <property type="project" value="TreeGrafter"/>
</dbReference>
<keyword evidence="8" id="KW-1185">Reference proteome</keyword>
<dbReference type="SMART" id="SM00354">
    <property type="entry name" value="HTH_LACI"/>
    <property type="match status" value="1"/>
</dbReference>
<evidence type="ECO:0000259" key="5">
    <source>
        <dbReference type="PROSITE" id="PS50932"/>
    </source>
</evidence>
<evidence type="ECO:0000256" key="4">
    <source>
        <dbReference type="SAM" id="MobiDB-lite"/>
    </source>
</evidence>
<evidence type="ECO:0000256" key="2">
    <source>
        <dbReference type="ARBA" id="ARBA00023125"/>
    </source>
</evidence>
<accession>A0A9X1M727</accession>